<dbReference type="EMBL" id="NESN01000001">
    <property type="protein sequence ID" value="PUE55541.1"/>
    <property type="molecule type" value="Genomic_DNA"/>
</dbReference>
<keyword evidence="5" id="KW-1185">Reference proteome</keyword>
<dbReference type="GO" id="GO:0032153">
    <property type="term" value="C:cell division site"/>
    <property type="evidence" value="ECO:0007669"/>
    <property type="project" value="TreeGrafter"/>
</dbReference>
<accession>A0A315EE33</accession>
<dbReference type="AlphaFoldDB" id="A0A315EE33"/>
<feature type="region of interest" description="Disordered" evidence="1">
    <location>
        <begin position="142"/>
        <end position="173"/>
    </location>
</feature>
<dbReference type="RefSeq" id="WP_108311531.1">
    <property type="nucleotide sequence ID" value="NZ_NESN01000001.1"/>
</dbReference>
<evidence type="ECO:0000313" key="5">
    <source>
        <dbReference type="Proteomes" id="UP000250790"/>
    </source>
</evidence>
<feature type="compositionally biased region" description="Basic and acidic residues" evidence="1">
    <location>
        <begin position="142"/>
        <end position="170"/>
    </location>
</feature>
<proteinExistence type="predicted"/>
<dbReference type="PROSITE" id="PS51724">
    <property type="entry name" value="SPOR"/>
    <property type="match status" value="1"/>
</dbReference>
<keyword evidence="2" id="KW-1133">Transmembrane helix</keyword>
<keyword evidence="2" id="KW-0472">Membrane</keyword>
<evidence type="ECO:0000256" key="2">
    <source>
        <dbReference type="SAM" id="Phobius"/>
    </source>
</evidence>
<organism evidence="4 5">
    <name type="scientific">Limnohabitans parvus II-B4</name>
    <dbReference type="NCBI Taxonomy" id="1293052"/>
    <lineage>
        <taxon>Bacteria</taxon>
        <taxon>Pseudomonadati</taxon>
        <taxon>Pseudomonadota</taxon>
        <taxon>Betaproteobacteria</taxon>
        <taxon>Burkholderiales</taxon>
        <taxon>Comamonadaceae</taxon>
        <taxon>Limnohabitans</taxon>
    </lineage>
</organism>
<protein>
    <submittedName>
        <fullName evidence="4">SPOR domain-containing protein</fullName>
    </submittedName>
</protein>
<evidence type="ECO:0000256" key="1">
    <source>
        <dbReference type="SAM" id="MobiDB-lite"/>
    </source>
</evidence>
<feature type="domain" description="SPOR" evidence="3">
    <location>
        <begin position="182"/>
        <end position="260"/>
    </location>
</feature>
<reference evidence="4 5" key="1">
    <citation type="submission" date="2017-04" db="EMBL/GenBank/DDBJ databases">
        <title>Unexpected and diverse lifestyles within the genus Limnohabitans.</title>
        <authorList>
            <person name="Kasalicky V."/>
            <person name="Mehrshad M."/>
            <person name="Andrei S.-A."/>
            <person name="Salcher M."/>
            <person name="Kratochvilova H."/>
            <person name="Simek K."/>
            <person name="Ghai R."/>
        </authorList>
    </citation>
    <scope>NUCLEOTIDE SEQUENCE [LARGE SCALE GENOMIC DNA]</scope>
    <source>
        <strain evidence="4 5">II-B4</strain>
    </source>
</reference>
<feature type="transmembrane region" description="Helical" evidence="2">
    <location>
        <begin position="37"/>
        <end position="55"/>
    </location>
</feature>
<dbReference type="Proteomes" id="UP000250790">
    <property type="component" value="Unassembled WGS sequence"/>
</dbReference>
<dbReference type="SUPFAM" id="SSF110997">
    <property type="entry name" value="Sporulation related repeat"/>
    <property type="match status" value="1"/>
</dbReference>
<dbReference type="GO" id="GO:0032506">
    <property type="term" value="P:cytokinetic process"/>
    <property type="evidence" value="ECO:0007669"/>
    <property type="project" value="TreeGrafter"/>
</dbReference>
<evidence type="ECO:0000313" key="4">
    <source>
        <dbReference type="EMBL" id="PUE55541.1"/>
    </source>
</evidence>
<gene>
    <name evidence="4" type="ORF">B9Z37_03005</name>
</gene>
<dbReference type="Gene3D" id="3.30.70.1070">
    <property type="entry name" value="Sporulation related repeat"/>
    <property type="match status" value="1"/>
</dbReference>
<name>A0A315EE33_9BURK</name>
<dbReference type="PANTHER" id="PTHR38687">
    <property type="entry name" value="CELL DIVISION PROTEIN DEDD-RELATED"/>
    <property type="match status" value="1"/>
</dbReference>
<sequence length="260" mass="27376">MAFFKFRFPGQTASAEAVSSGPNENIEVVRRRARHRLMGSVVLVLIAVVGFPLLFDTQPRPVAVDTPIVIPDRQSTSPLTSGTPVPAAQAPAKPLLPASEAVPPQASLDAREEVVLPAAPAVAAPVPDTPKAVLPADKVKEKETVAKKEPAAPAKAEKPAAAAKPKDDGGKAQALLDGKSAKATAGRAVIQVGAFSDAAKVRDVRQKLEQAGLKTYTQVVEKDGKSTTRIRVGPYETREEADKVAARIRKLDLPASILKL</sequence>
<dbReference type="GO" id="GO:0042834">
    <property type="term" value="F:peptidoglycan binding"/>
    <property type="evidence" value="ECO:0007669"/>
    <property type="project" value="InterPro"/>
</dbReference>
<dbReference type="InterPro" id="IPR036680">
    <property type="entry name" value="SPOR-like_sf"/>
</dbReference>
<keyword evidence="2" id="KW-0812">Transmembrane</keyword>
<dbReference type="PANTHER" id="PTHR38687:SF1">
    <property type="entry name" value="CELL DIVISION PROTEIN DEDD"/>
    <property type="match status" value="1"/>
</dbReference>
<dbReference type="GO" id="GO:0030428">
    <property type="term" value="C:cell septum"/>
    <property type="evidence" value="ECO:0007669"/>
    <property type="project" value="TreeGrafter"/>
</dbReference>
<dbReference type="InterPro" id="IPR007730">
    <property type="entry name" value="SPOR-like_dom"/>
</dbReference>
<dbReference type="OrthoDB" id="9181370at2"/>
<evidence type="ECO:0000259" key="3">
    <source>
        <dbReference type="PROSITE" id="PS51724"/>
    </source>
</evidence>
<comment type="caution">
    <text evidence="4">The sequence shown here is derived from an EMBL/GenBank/DDBJ whole genome shotgun (WGS) entry which is preliminary data.</text>
</comment>
<dbReference type="Pfam" id="PF05036">
    <property type="entry name" value="SPOR"/>
    <property type="match status" value="1"/>
</dbReference>
<dbReference type="InterPro" id="IPR052521">
    <property type="entry name" value="Cell_div_SPOR-domain"/>
</dbReference>